<dbReference type="Proteomes" id="UP000772618">
    <property type="component" value="Unassembled WGS sequence"/>
</dbReference>
<keyword evidence="2" id="KW-1185">Reference proteome</keyword>
<gene>
    <name evidence="1" type="ORF">KK060_11145</name>
</gene>
<reference evidence="1 2" key="1">
    <citation type="submission" date="2021-05" db="EMBL/GenBank/DDBJ databases">
        <title>A Polyphasic approach of four new species of the genus Ohtaekwangia: Ohtaekwangia histidinii sp. nov., Ohtaekwangia cretensis sp. nov., Ohtaekwangia indiensis sp. nov., Ohtaekwangia reichenbachii sp. nov. from diverse environment.</title>
        <authorList>
            <person name="Octaviana S."/>
        </authorList>
    </citation>
    <scope>NUCLEOTIDE SEQUENCE [LARGE SCALE GENOMIC DNA]</scope>
    <source>
        <strain evidence="1 2">PWU20</strain>
    </source>
</reference>
<dbReference type="RefSeq" id="WP_254153802.1">
    <property type="nucleotide sequence ID" value="NZ_JAHESD010000021.1"/>
</dbReference>
<evidence type="ECO:0000313" key="1">
    <source>
        <dbReference type="EMBL" id="MBT1703840.1"/>
    </source>
</evidence>
<sequence length="248" mass="29669">MIKIVWIACIGILSVISLYAQVKTTDRSEMTWVGYFNQTRFTDKSGLWLDLHLRLNDEFVNEVNQTIIRGAYIYYFSDNARLNIGHAYVTRYGQGSAPNVPEQRPWAQIQWFEKKKYFNLMQWFRVEHRFRRRVSNGELTNDYSKNWRFRYNFALTLPLKGHQVVAKTPFIFFNDEIHINAGKEITNNYFDQNRLFLGLGYQFTSHLNAHLGYMYIFQQEPGNHFVHSNTIRLFVFHNIDWRDKSEPQ</sequence>
<proteinExistence type="predicted"/>
<name>A0ABS5VQW1_9BACT</name>
<organism evidence="1 2">
    <name type="scientific">Chryseosolibacter indicus</name>
    <dbReference type="NCBI Taxonomy" id="2782351"/>
    <lineage>
        <taxon>Bacteria</taxon>
        <taxon>Pseudomonadati</taxon>
        <taxon>Bacteroidota</taxon>
        <taxon>Cytophagia</taxon>
        <taxon>Cytophagales</taxon>
        <taxon>Chryseotaleaceae</taxon>
        <taxon>Chryseosolibacter</taxon>
    </lineage>
</organism>
<dbReference type="Pfam" id="PF10677">
    <property type="entry name" value="DUF2490"/>
    <property type="match status" value="1"/>
</dbReference>
<comment type="caution">
    <text evidence="1">The sequence shown here is derived from an EMBL/GenBank/DDBJ whole genome shotgun (WGS) entry which is preliminary data.</text>
</comment>
<dbReference type="EMBL" id="JAHESD010000021">
    <property type="protein sequence ID" value="MBT1703840.1"/>
    <property type="molecule type" value="Genomic_DNA"/>
</dbReference>
<dbReference type="InterPro" id="IPR019619">
    <property type="entry name" value="DUF2490"/>
</dbReference>
<protein>
    <submittedName>
        <fullName evidence="1">DUF2490 domain-containing protein</fullName>
    </submittedName>
</protein>
<evidence type="ECO:0000313" key="2">
    <source>
        <dbReference type="Proteomes" id="UP000772618"/>
    </source>
</evidence>
<accession>A0ABS5VQW1</accession>